<comment type="caution">
    <text evidence="1">The sequence shown here is derived from an EMBL/GenBank/DDBJ whole genome shotgun (WGS) entry which is preliminary data.</text>
</comment>
<protein>
    <submittedName>
        <fullName evidence="1">Uncharacterized protein</fullName>
    </submittedName>
</protein>
<dbReference type="Gene3D" id="2.130.10.10">
    <property type="entry name" value="YVTN repeat-like/Quinoprotein amine dehydrogenase"/>
    <property type="match status" value="1"/>
</dbReference>
<dbReference type="SMART" id="SM00320">
    <property type="entry name" value="WD40"/>
    <property type="match status" value="1"/>
</dbReference>
<accession>A0A0F9ETL5</accession>
<dbReference type="SUPFAM" id="SSF50978">
    <property type="entry name" value="WD40 repeat-like"/>
    <property type="match status" value="1"/>
</dbReference>
<gene>
    <name evidence="1" type="ORF">LCGC14_2387900</name>
</gene>
<sequence>MNFCHSERSTSRFGVVSFVLTPDHKFIIGALQSSLEDRGNLCIWKLSDGKVIQTLPIMQDFGGQYEELNQLAISNDGLFILSASRDRTVKVWMEFMEYMDFKERIQNS</sequence>
<proteinExistence type="predicted"/>
<reference evidence="1" key="1">
    <citation type="journal article" date="2015" name="Nature">
        <title>Complex archaea that bridge the gap between prokaryotes and eukaryotes.</title>
        <authorList>
            <person name="Spang A."/>
            <person name="Saw J.H."/>
            <person name="Jorgensen S.L."/>
            <person name="Zaremba-Niedzwiedzka K."/>
            <person name="Martijn J."/>
            <person name="Lind A.E."/>
            <person name="van Eijk R."/>
            <person name="Schleper C."/>
            <person name="Guy L."/>
            <person name="Ettema T.J."/>
        </authorList>
    </citation>
    <scope>NUCLEOTIDE SEQUENCE</scope>
</reference>
<dbReference type="InterPro" id="IPR015943">
    <property type="entry name" value="WD40/YVTN_repeat-like_dom_sf"/>
</dbReference>
<dbReference type="AlphaFoldDB" id="A0A0F9ETL5"/>
<name>A0A0F9ETL5_9ZZZZ</name>
<dbReference type="PROSITE" id="PS50082">
    <property type="entry name" value="WD_REPEATS_2"/>
    <property type="match status" value="1"/>
</dbReference>
<dbReference type="PROSITE" id="PS50294">
    <property type="entry name" value="WD_REPEATS_REGION"/>
    <property type="match status" value="1"/>
</dbReference>
<dbReference type="InterPro" id="IPR001680">
    <property type="entry name" value="WD40_rpt"/>
</dbReference>
<dbReference type="Pfam" id="PF00400">
    <property type="entry name" value="WD40"/>
    <property type="match status" value="1"/>
</dbReference>
<dbReference type="EMBL" id="LAZR01035567">
    <property type="protein sequence ID" value="KKL27168.1"/>
    <property type="molecule type" value="Genomic_DNA"/>
</dbReference>
<evidence type="ECO:0000313" key="1">
    <source>
        <dbReference type="EMBL" id="KKL27168.1"/>
    </source>
</evidence>
<dbReference type="InterPro" id="IPR036322">
    <property type="entry name" value="WD40_repeat_dom_sf"/>
</dbReference>
<organism evidence="1">
    <name type="scientific">marine sediment metagenome</name>
    <dbReference type="NCBI Taxonomy" id="412755"/>
    <lineage>
        <taxon>unclassified sequences</taxon>
        <taxon>metagenomes</taxon>
        <taxon>ecological metagenomes</taxon>
    </lineage>
</organism>